<evidence type="ECO:0000313" key="12">
    <source>
        <dbReference type="EMBL" id="CAB4032885.1"/>
    </source>
</evidence>
<dbReference type="GO" id="GO:0048513">
    <property type="term" value="P:animal organ development"/>
    <property type="evidence" value="ECO:0007669"/>
    <property type="project" value="UniProtKB-ARBA"/>
</dbReference>
<dbReference type="PROSITE" id="PS01187">
    <property type="entry name" value="EGF_CA"/>
    <property type="match status" value="1"/>
</dbReference>
<dbReference type="Gene3D" id="2.10.25.10">
    <property type="entry name" value="Laminin"/>
    <property type="match status" value="1"/>
</dbReference>
<dbReference type="Proteomes" id="UP001152795">
    <property type="component" value="Unassembled WGS sequence"/>
</dbReference>
<comment type="caution">
    <text evidence="11">Lacks conserved residue(s) required for the propagation of feature annotation.</text>
</comment>
<sequence>MGYSGNGTSCENINECAVGTDNCHEDAACLDTDGSYECSCNEGYSGNGVACEST</sequence>
<keyword evidence="7" id="KW-1133">Transmembrane helix</keyword>
<dbReference type="FunFam" id="2.10.25.10:FF:000202">
    <property type="entry name" value="Multiple epidermal growth factor-like domains 8"/>
    <property type="match status" value="1"/>
</dbReference>
<dbReference type="CDD" id="cd00054">
    <property type="entry name" value="EGF_CA"/>
    <property type="match status" value="1"/>
</dbReference>
<keyword evidence="2 11" id="KW-0245">EGF-like domain</keyword>
<name>A0A6S7JKA8_PARCT</name>
<gene>
    <name evidence="12" type="ORF">PACLA_8A036436</name>
</gene>
<dbReference type="GO" id="GO:0008201">
    <property type="term" value="F:heparin binding"/>
    <property type="evidence" value="ECO:0007669"/>
    <property type="project" value="TreeGrafter"/>
</dbReference>
<keyword evidence="3" id="KW-0812">Transmembrane</keyword>
<evidence type="ECO:0000256" key="9">
    <source>
        <dbReference type="ARBA" id="ARBA00023157"/>
    </source>
</evidence>
<keyword evidence="8" id="KW-0472">Membrane</keyword>
<dbReference type="InterPro" id="IPR051586">
    <property type="entry name" value="PKC-binding_NELL"/>
</dbReference>
<dbReference type="PANTHER" id="PTHR24042">
    <property type="entry name" value="NEL HOMOLOG"/>
    <property type="match status" value="1"/>
</dbReference>
<dbReference type="EMBL" id="CACRXK020018780">
    <property type="protein sequence ID" value="CAB4032885.1"/>
    <property type="molecule type" value="Genomic_DNA"/>
</dbReference>
<dbReference type="PROSITE" id="PS50026">
    <property type="entry name" value="EGF_3"/>
    <property type="match status" value="1"/>
</dbReference>
<evidence type="ECO:0000256" key="7">
    <source>
        <dbReference type="ARBA" id="ARBA00022989"/>
    </source>
</evidence>
<evidence type="ECO:0000256" key="1">
    <source>
        <dbReference type="ARBA" id="ARBA00004479"/>
    </source>
</evidence>
<dbReference type="SUPFAM" id="SSF57196">
    <property type="entry name" value="EGF/Laminin"/>
    <property type="match status" value="1"/>
</dbReference>
<evidence type="ECO:0000256" key="10">
    <source>
        <dbReference type="ARBA" id="ARBA00023180"/>
    </source>
</evidence>
<evidence type="ECO:0000256" key="8">
    <source>
        <dbReference type="ARBA" id="ARBA00023136"/>
    </source>
</evidence>
<protein>
    <submittedName>
        <fullName evidence="12">Fibrillin-2-like isoform X48</fullName>
    </submittedName>
</protein>
<evidence type="ECO:0000256" key="2">
    <source>
        <dbReference type="ARBA" id="ARBA00022536"/>
    </source>
</evidence>
<dbReference type="InterPro" id="IPR018097">
    <property type="entry name" value="EGF_Ca-bd_CS"/>
</dbReference>
<dbReference type="PROSITE" id="PS01186">
    <property type="entry name" value="EGF_2"/>
    <property type="match status" value="1"/>
</dbReference>
<keyword evidence="13" id="KW-1185">Reference proteome</keyword>
<proteinExistence type="predicted"/>
<dbReference type="PANTHER" id="PTHR24042:SF5">
    <property type="entry name" value="EGF-LIKE CALCIUM-BINDING DOMAIN-CONTAINING PROTEIN"/>
    <property type="match status" value="1"/>
</dbReference>
<keyword evidence="6" id="KW-0106">Calcium</keyword>
<dbReference type="GO" id="GO:0005509">
    <property type="term" value="F:calcium ion binding"/>
    <property type="evidence" value="ECO:0007669"/>
    <property type="project" value="InterPro"/>
</dbReference>
<dbReference type="OrthoDB" id="5977590at2759"/>
<dbReference type="GO" id="GO:0005615">
    <property type="term" value="C:extracellular space"/>
    <property type="evidence" value="ECO:0007669"/>
    <property type="project" value="TreeGrafter"/>
</dbReference>
<evidence type="ECO:0000256" key="11">
    <source>
        <dbReference type="PROSITE-ProRule" id="PRU00076"/>
    </source>
</evidence>
<dbReference type="Pfam" id="PF12947">
    <property type="entry name" value="EGF_3"/>
    <property type="match status" value="1"/>
</dbReference>
<dbReference type="PROSITE" id="PS00010">
    <property type="entry name" value="ASX_HYDROXYL"/>
    <property type="match status" value="1"/>
</dbReference>
<reference evidence="12" key="1">
    <citation type="submission" date="2020-04" db="EMBL/GenBank/DDBJ databases">
        <authorList>
            <person name="Alioto T."/>
            <person name="Alioto T."/>
            <person name="Gomez Garrido J."/>
        </authorList>
    </citation>
    <scope>NUCLEOTIDE SEQUENCE</scope>
    <source>
        <strain evidence="12">A484AB</strain>
    </source>
</reference>
<keyword evidence="10" id="KW-0325">Glycoprotein</keyword>
<organism evidence="12 13">
    <name type="scientific">Paramuricea clavata</name>
    <name type="common">Red gorgonian</name>
    <name type="synonym">Violescent sea-whip</name>
    <dbReference type="NCBI Taxonomy" id="317549"/>
    <lineage>
        <taxon>Eukaryota</taxon>
        <taxon>Metazoa</taxon>
        <taxon>Cnidaria</taxon>
        <taxon>Anthozoa</taxon>
        <taxon>Octocorallia</taxon>
        <taxon>Malacalcyonacea</taxon>
        <taxon>Plexauridae</taxon>
        <taxon>Paramuricea</taxon>
    </lineage>
</organism>
<dbReference type="InterPro" id="IPR001881">
    <property type="entry name" value="EGF-like_Ca-bd_dom"/>
</dbReference>
<dbReference type="AlphaFoldDB" id="A0A6S7JKA8"/>
<evidence type="ECO:0000256" key="5">
    <source>
        <dbReference type="ARBA" id="ARBA00022737"/>
    </source>
</evidence>
<dbReference type="SMART" id="SM00179">
    <property type="entry name" value="EGF_CA"/>
    <property type="match status" value="1"/>
</dbReference>
<keyword evidence="5" id="KW-0677">Repeat</keyword>
<accession>A0A6S7JKA8</accession>
<comment type="caution">
    <text evidence="12">The sequence shown here is derived from an EMBL/GenBank/DDBJ whole genome shotgun (WGS) entry which is preliminary data.</text>
</comment>
<dbReference type="GO" id="GO:0016020">
    <property type="term" value="C:membrane"/>
    <property type="evidence" value="ECO:0007669"/>
    <property type="project" value="UniProtKB-SubCell"/>
</dbReference>
<keyword evidence="4" id="KW-0732">Signal</keyword>
<dbReference type="GO" id="GO:0048731">
    <property type="term" value="P:system development"/>
    <property type="evidence" value="ECO:0007669"/>
    <property type="project" value="UniProtKB-ARBA"/>
</dbReference>
<evidence type="ECO:0000256" key="4">
    <source>
        <dbReference type="ARBA" id="ARBA00022729"/>
    </source>
</evidence>
<keyword evidence="9" id="KW-1015">Disulfide bond</keyword>
<dbReference type="InterPro" id="IPR000742">
    <property type="entry name" value="EGF"/>
</dbReference>
<dbReference type="InterPro" id="IPR024731">
    <property type="entry name" value="NELL2-like_EGF"/>
</dbReference>
<evidence type="ECO:0000256" key="3">
    <source>
        <dbReference type="ARBA" id="ARBA00022692"/>
    </source>
</evidence>
<dbReference type="SMART" id="SM00181">
    <property type="entry name" value="EGF"/>
    <property type="match status" value="1"/>
</dbReference>
<comment type="subcellular location">
    <subcellularLocation>
        <location evidence="1">Membrane</location>
        <topology evidence="1">Single-pass type I membrane protein</topology>
    </subcellularLocation>
</comment>
<evidence type="ECO:0000256" key="6">
    <source>
        <dbReference type="ARBA" id="ARBA00022837"/>
    </source>
</evidence>
<dbReference type="InterPro" id="IPR000152">
    <property type="entry name" value="EGF-type_Asp/Asn_hydroxyl_site"/>
</dbReference>
<evidence type="ECO:0000313" key="13">
    <source>
        <dbReference type="Proteomes" id="UP001152795"/>
    </source>
</evidence>